<comment type="caution">
    <text evidence="1">The sequence shown here is derived from an EMBL/GenBank/DDBJ whole genome shotgun (WGS) entry which is preliminary data.</text>
</comment>
<gene>
    <name evidence="1" type="ORF">LTS18_011936</name>
</gene>
<organism evidence="1 2">
    <name type="scientific">Coniosporium uncinatum</name>
    <dbReference type="NCBI Taxonomy" id="93489"/>
    <lineage>
        <taxon>Eukaryota</taxon>
        <taxon>Fungi</taxon>
        <taxon>Dikarya</taxon>
        <taxon>Ascomycota</taxon>
        <taxon>Pezizomycotina</taxon>
        <taxon>Dothideomycetes</taxon>
        <taxon>Dothideomycetes incertae sedis</taxon>
        <taxon>Coniosporium</taxon>
    </lineage>
</organism>
<reference evidence="1" key="1">
    <citation type="submission" date="2024-09" db="EMBL/GenBank/DDBJ databases">
        <title>Black Yeasts Isolated from many extreme environments.</title>
        <authorList>
            <person name="Coleine C."/>
            <person name="Stajich J.E."/>
            <person name="Selbmann L."/>
        </authorList>
    </citation>
    <scope>NUCLEOTIDE SEQUENCE</scope>
    <source>
        <strain evidence="1">CCFEE 5737</strain>
    </source>
</reference>
<accession>A0ACC3DJV1</accession>
<sequence>ASNLSGQQEQQEQQDITERADLSPIRPWEQDTDDGREEPTTSDGATNVLDGRYFYGSGDAAEPGYDWDVGESGYASYRS</sequence>
<evidence type="ECO:0000313" key="1">
    <source>
        <dbReference type="EMBL" id="KAK3076829.1"/>
    </source>
</evidence>
<name>A0ACC3DJV1_9PEZI</name>
<keyword evidence="2" id="KW-1185">Reference proteome</keyword>
<evidence type="ECO:0000313" key="2">
    <source>
        <dbReference type="Proteomes" id="UP001186974"/>
    </source>
</evidence>
<dbReference type="Proteomes" id="UP001186974">
    <property type="component" value="Unassembled WGS sequence"/>
</dbReference>
<feature type="non-terminal residue" evidence="1">
    <location>
        <position position="1"/>
    </location>
</feature>
<protein>
    <submittedName>
        <fullName evidence="1">Uncharacterized protein</fullName>
    </submittedName>
</protein>
<proteinExistence type="predicted"/>
<dbReference type="EMBL" id="JAWDJW010003506">
    <property type="protein sequence ID" value="KAK3076829.1"/>
    <property type="molecule type" value="Genomic_DNA"/>
</dbReference>